<feature type="transmembrane region" description="Helical" evidence="6">
    <location>
        <begin position="301"/>
        <end position="319"/>
    </location>
</feature>
<evidence type="ECO:0000256" key="4">
    <source>
        <dbReference type="ARBA" id="ARBA00022989"/>
    </source>
</evidence>
<feature type="transmembrane region" description="Helical" evidence="6">
    <location>
        <begin position="12"/>
        <end position="38"/>
    </location>
</feature>
<organism evidence="8 9">
    <name type="scientific">Saccharothrix syringae</name>
    <name type="common">Nocardiopsis syringae</name>
    <dbReference type="NCBI Taxonomy" id="103733"/>
    <lineage>
        <taxon>Bacteria</taxon>
        <taxon>Bacillati</taxon>
        <taxon>Actinomycetota</taxon>
        <taxon>Actinomycetes</taxon>
        <taxon>Pseudonocardiales</taxon>
        <taxon>Pseudonocardiaceae</taxon>
        <taxon>Saccharothrix</taxon>
    </lineage>
</organism>
<keyword evidence="9" id="KW-1185">Reference proteome</keyword>
<feature type="transmembrane region" description="Helical" evidence="6">
    <location>
        <begin position="360"/>
        <end position="380"/>
    </location>
</feature>
<feature type="transmembrane region" description="Helical" evidence="6">
    <location>
        <begin position="392"/>
        <end position="414"/>
    </location>
</feature>
<gene>
    <name evidence="8" type="ORF">EKG83_06530</name>
</gene>
<keyword evidence="2" id="KW-1003">Cell membrane</keyword>
<protein>
    <submittedName>
        <fullName evidence="8">Copper resistance protein CopD</fullName>
    </submittedName>
</protein>
<evidence type="ECO:0000256" key="2">
    <source>
        <dbReference type="ARBA" id="ARBA00022475"/>
    </source>
</evidence>
<dbReference type="InterPro" id="IPR008457">
    <property type="entry name" value="Cu-R_CopD_dom"/>
</dbReference>
<reference evidence="9" key="1">
    <citation type="journal article" date="2021" name="Curr. Microbiol.">
        <title>Complete genome of nocamycin-producing strain Saccharothrix syringae NRRL B-16468 reveals the biosynthetic potential for secondary metabolites.</title>
        <authorList>
            <person name="Mo X."/>
            <person name="Yang S."/>
        </authorList>
    </citation>
    <scope>NUCLEOTIDE SEQUENCE [LARGE SCALE GENOMIC DNA]</scope>
    <source>
        <strain evidence="9">ATCC 51364 / DSM 43886 / JCM 6844 / KCTC 9398 / NBRC 14523 / NRRL B-16468 / INA 2240</strain>
    </source>
</reference>
<feature type="transmembrane region" description="Helical" evidence="6">
    <location>
        <begin position="44"/>
        <end position="68"/>
    </location>
</feature>
<feature type="transmembrane region" description="Helical" evidence="6">
    <location>
        <begin position="593"/>
        <end position="614"/>
    </location>
</feature>
<name>A0A5Q0GSY3_SACSY</name>
<feature type="transmembrane region" description="Helical" evidence="6">
    <location>
        <begin position="426"/>
        <end position="446"/>
    </location>
</feature>
<evidence type="ECO:0000256" key="5">
    <source>
        <dbReference type="ARBA" id="ARBA00023136"/>
    </source>
</evidence>
<evidence type="ECO:0000256" key="3">
    <source>
        <dbReference type="ARBA" id="ARBA00022692"/>
    </source>
</evidence>
<evidence type="ECO:0000313" key="9">
    <source>
        <dbReference type="Proteomes" id="UP000325787"/>
    </source>
</evidence>
<feature type="transmembrane region" description="Helical" evidence="6">
    <location>
        <begin position="192"/>
        <end position="210"/>
    </location>
</feature>
<dbReference type="EMBL" id="CP034550">
    <property type="protein sequence ID" value="QFZ17167.1"/>
    <property type="molecule type" value="Genomic_DNA"/>
</dbReference>
<sequence length="650" mass="69054">MTTEAPTRTQRTGLIPLLVVGTAIAALVAAGLLALTTGGASGLIVVRVVTEASAVVTIGSLLLAAFLVPPQDSGTLAADGYAAVRTAAWTALVWLVGAVLAVPFTVADALGQPVGAFLDPEVLLRTAGLVEQSKAWVITAVVVALIALGCRLVLSWGWTTVLFFASLFALVPVAVTGHSSGGGSHDVATNSLLYHLVGAALWVGGLIALLAHGRRSGAHLALATSRFSRLALVCWIVMAVSGVVNAWVRLPVDQLFTSDYGLLVLGKTAALVALGVIGYFQRERGVKQVVATGSGRALLRLAGVEVLLMFLTFGLAAALSRTPPPAEGRTLPSRVELRIGYDLFGAPTLPRLLFDWRFDLVFGTLAITLAVLYLLGVRRLRKRGDAWPVGRAVAWVAGCLTVLFATSSGLGRYAPAMFSIHMEAHMLLSMLAPILLVLGGPVTLALRALPAAGKGTPPGPREWLLAFVHSPVAKVLTNPFVALALFVGSFYGLYFSGLFDRALDYHWAHLAMNAHFILVGYVFYWPVIGIDPSPNRLPPLGRLGLLFASIPFHAFFGIVLMSSQTVIGEEFYRWLGLPWATDLLEDQRLGGGIAWAAGELPLIVVMVALLVQWARSDDREARRADRRADADGDADLAAYNAMLRKMSGKD</sequence>
<dbReference type="GO" id="GO:0005886">
    <property type="term" value="C:plasma membrane"/>
    <property type="evidence" value="ECO:0007669"/>
    <property type="project" value="UniProtKB-SubCell"/>
</dbReference>
<feature type="domain" description="Copper resistance protein D" evidence="7">
    <location>
        <begin position="223"/>
        <end position="319"/>
    </location>
</feature>
<dbReference type="OrthoDB" id="5241646at2"/>
<dbReference type="PANTHER" id="PTHR34820">
    <property type="entry name" value="INNER MEMBRANE PROTEIN YEBZ"/>
    <property type="match status" value="1"/>
</dbReference>
<evidence type="ECO:0000313" key="8">
    <source>
        <dbReference type="EMBL" id="QFZ17167.1"/>
    </source>
</evidence>
<dbReference type="InterPro" id="IPR019108">
    <property type="entry name" value="Caa3_assmbl_CtaG-rel"/>
</dbReference>
<dbReference type="AlphaFoldDB" id="A0A5Q0GSY3"/>
<dbReference type="Pfam" id="PF09678">
    <property type="entry name" value="Caa3_CtaG"/>
    <property type="match status" value="1"/>
</dbReference>
<feature type="transmembrane region" description="Helical" evidence="6">
    <location>
        <begin position="230"/>
        <end position="248"/>
    </location>
</feature>
<dbReference type="GO" id="GO:0006825">
    <property type="term" value="P:copper ion transport"/>
    <property type="evidence" value="ECO:0007669"/>
    <property type="project" value="InterPro"/>
</dbReference>
<keyword evidence="3 6" id="KW-0812">Transmembrane</keyword>
<feature type="transmembrane region" description="Helical" evidence="6">
    <location>
        <begin position="480"/>
        <end position="499"/>
    </location>
</feature>
<feature type="transmembrane region" description="Helical" evidence="6">
    <location>
        <begin position="89"/>
        <end position="115"/>
    </location>
</feature>
<proteinExistence type="predicted"/>
<evidence type="ECO:0000256" key="6">
    <source>
        <dbReference type="SAM" id="Phobius"/>
    </source>
</evidence>
<feature type="transmembrane region" description="Helical" evidence="6">
    <location>
        <begin position="505"/>
        <end position="524"/>
    </location>
</feature>
<dbReference type="PANTHER" id="PTHR34820:SF4">
    <property type="entry name" value="INNER MEMBRANE PROTEIN YEBZ"/>
    <property type="match status" value="1"/>
</dbReference>
<dbReference type="KEGG" id="ssyi:EKG83_06530"/>
<dbReference type="Proteomes" id="UP000325787">
    <property type="component" value="Chromosome"/>
</dbReference>
<evidence type="ECO:0000259" key="7">
    <source>
        <dbReference type="Pfam" id="PF05425"/>
    </source>
</evidence>
<feature type="transmembrane region" description="Helical" evidence="6">
    <location>
        <begin position="161"/>
        <end position="180"/>
    </location>
</feature>
<feature type="transmembrane region" description="Helical" evidence="6">
    <location>
        <begin position="260"/>
        <end position="280"/>
    </location>
</feature>
<dbReference type="Pfam" id="PF05425">
    <property type="entry name" value="CopD"/>
    <property type="match status" value="1"/>
</dbReference>
<keyword evidence="4 6" id="KW-1133">Transmembrane helix</keyword>
<dbReference type="InterPro" id="IPR032694">
    <property type="entry name" value="CopC/D"/>
</dbReference>
<dbReference type="RefSeq" id="WP_033427673.1">
    <property type="nucleotide sequence ID" value="NZ_CP034550.1"/>
</dbReference>
<comment type="subcellular location">
    <subcellularLocation>
        <location evidence="1">Cell membrane</location>
        <topology evidence="1">Multi-pass membrane protein</topology>
    </subcellularLocation>
</comment>
<evidence type="ECO:0000256" key="1">
    <source>
        <dbReference type="ARBA" id="ARBA00004651"/>
    </source>
</evidence>
<accession>A0A5Q0GSY3</accession>
<feature type="transmembrane region" description="Helical" evidence="6">
    <location>
        <begin position="135"/>
        <end position="154"/>
    </location>
</feature>
<keyword evidence="5 6" id="KW-0472">Membrane</keyword>
<feature type="transmembrane region" description="Helical" evidence="6">
    <location>
        <begin position="545"/>
        <end position="567"/>
    </location>
</feature>